<dbReference type="RefSeq" id="WP_096815359.1">
    <property type="nucleotide sequence ID" value="NZ_JXJW01000030.1"/>
</dbReference>
<organism evidence="1 2">
    <name type="scientific">Pseudolactococcus piscium</name>
    <dbReference type="NCBI Taxonomy" id="1364"/>
    <lineage>
        <taxon>Bacteria</taxon>
        <taxon>Bacillati</taxon>
        <taxon>Bacillota</taxon>
        <taxon>Bacilli</taxon>
        <taxon>Lactobacillales</taxon>
        <taxon>Streptococcaceae</taxon>
        <taxon>Pseudolactococcus</taxon>
    </lineage>
</organism>
<evidence type="ECO:0000313" key="2">
    <source>
        <dbReference type="Proteomes" id="UP000218282"/>
    </source>
</evidence>
<dbReference type="Proteomes" id="UP000218282">
    <property type="component" value="Unassembled WGS sequence"/>
</dbReference>
<proteinExistence type="predicted"/>
<evidence type="ECO:0000313" key="1">
    <source>
        <dbReference type="EMBL" id="PCS04644.1"/>
    </source>
</evidence>
<keyword evidence="2" id="KW-1185">Reference proteome</keyword>
<comment type="caution">
    <text evidence="1">The sequence shown here is derived from an EMBL/GenBank/DDBJ whole genome shotgun (WGS) entry which is preliminary data.</text>
</comment>
<dbReference type="AlphaFoldDB" id="A0A2A5RUK1"/>
<accession>A0A2A5RUK1</accession>
<protein>
    <submittedName>
        <fullName evidence="1">Uncharacterized protein</fullName>
    </submittedName>
</protein>
<name>A0A2A5RUK1_9LACT</name>
<dbReference type="EMBL" id="JXJW01000030">
    <property type="protein sequence ID" value="PCS04644.1"/>
    <property type="molecule type" value="Genomic_DNA"/>
</dbReference>
<gene>
    <name evidence="1" type="ORF">RU86_GL001603</name>
</gene>
<sequence length="344" mass="38895">MEEKEEIIVRPDAEVSKKEQFDLRRRPLQRYKEKKKSKLVSDLTSQLANVPQLIEAVGKSREKVVDISKELAEKIANGELVFSKKGATGEAVGILRDAKTGQLYTQLPIKEMPLELGSTIASAGLSLKMQEISNKLEILDGKINRVNRNFDLNRYAEVQSSEDKFKMAILTKDPDMKKALLIESLSQATDARNLLLNQLYETKEQLKLSRDESNPLKDMFGKKADVEAHLAQAALDNLDYMKDAFSFQIASLAELGEYDALNYAVSDFRELILSDFSGEDALFLDGHLPPTSTNPFTYLSKNVLESSTEIIDFLDNNEEFLEVHFLPETMNFYKEEEESGAEHL</sequence>
<reference evidence="1 2" key="1">
    <citation type="submission" date="2014-12" db="EMBL/GenBank/DDBJ databases">
        <title>Draft genome sequences of 10 type strains of Lactococcus.</title>
        <authorList>
            <person name="Sun Z."/>
            <person name="Zhong Z."/>
            <person name="Liu W."/>
            <person name="Zhang W."/>
            <person name="Zhang H."/>
        </authorList>
    </citation>
    <scope>NUCLEOTIDE SEQUENCE [LARGE SCALE GENOMIC DNA]</scope>
    <source>
        <strain evidence="1 2">DSM 6634</strain>
    </source>
</reference>